<dbReference type="RefSeq" id="WP_045776557.1">
    <property type="nucleotide sequence ID" value="NZ_LAJY01000419.1"/>
</dbReference>
<comment type="caution">
    <text evidence="9">The sequence shown here is derived from an EMBL/GenBank/DDBJ whole genome shotgun (WGS) entry which is preliminary data.</text>
</comment>
<evidence type="ECO:0000256" key="2">
    <source>
        <dbReference type="ARBA" id="ARBA00022676"/>
    </source>
</evidence>
<feature type="transmembrane region" description="Helical" evidence="7">
    <location>
        <begin position="302"/>
        <end position="319"/>
    </location>
</feature>
<dbReference type="Gene3D" id="3.90.550.10">
    <property type="entry name" value="Spore Coat Polysaccharide Biosynthesis Protein SpsA, Chain A"/>
    <property type="match status" value="1"/>
</dbReference>
<keyword evidence="5 7" id="KW-1133">Transmembrane helix</keyword>
<dbReference type="InterPro" id="IPR050321">
    <property type="entry name" value="Glycosyltr_2/OpgH_subfam"/>
</dbReference>
<protein>
    <recommendedName>
        <fullName evidence="8">Glycosyltransferase 2-like domain-containing protein</fullName>
    </recommendedName>
</protein>
<dbReference type="InterPro" id="IPR001173">
    <property type="entry name" value="Glyco_trans_2-like"/>
</dbReference>
<name>A0A0F3ITG5_9PROT</name>
<dbReference type="InterPro" id="IPR029044">
    <property type="entry name" value="Nucleotide-diphossugar_trans"/>
</dbReference>
<keyword evidence="4 7" id="KW-0812">Transmembrane</keyword>
<keyword evidence="2" id="KW-0328">Glycosyltransferase</keyword>
<sequence length="397" mass="42520">MTSALEISTLAALAATVYHHAGYSLLLRALTRKHIADAPPVVTPDALPRVSIVIPAYREAPFIAAKIANCAALLYPPEKLEILVLDDGSPDDTSAQAARAADTDALKGVSFRLIRFAENRGKVAVLNEAFPLVTGSIILFSDASALLSIDALQRIAGWFSNPNCALVSSCYQLLSPKNPGEARWWHRQTTTLFRESLLAAPIGAHGAGFAVRKSALRPLPPDSVNDDFLLAMGAIAHGGRGVYDPEITALELDPTSEPQDFRRRIRIGTGNLQQLVRLPGLLNPRRPILAFLFLSGKGSRPLMPIAMLWALVGTGLLAADGSLVFGSIFAMQVAGYALGLLSPVLKRSSLCPSPIRRASALIDYLVRGHLAGAIGAARFLLGRHRAPWRRISLPSAD</sequence>
<evidence type="ECO:0000256" key="7">
    <source>
        <dbReference type="SAM" id="Phobius"/>
    </source>
</evidence>
<keyword evidence="6 7" id="KW-0472">Membrane</keyword>
<proteinExistence type="predicted"/>
<evidence type="ECO:0000256" key="5">
    <source>
        <dbReference type="ARBA" id="ARBA00022989"/>
    </source>
</evidence>
<dbReference type="PANTHER" id="PTHR43867">
    <property type="entry name" value="CELLULOSE SYNTHASE CATALYTIC SUBUNIT A [UDP-FORMING]"/>
    <property type="match status" value="1"/>
</dbReference>
<dbReference type="PANTHER" id="PTHR43867:SF2">
    <property type="entry name" value="CELLULOSE SYNTHASE CATALYTIC SUBUNIT A [UDP-FORMING]"/>
    <property type="match status" value="1"/>
</dbReference>
<feature type="domain" description="Glycosyltransferase 2-like" evidence="8">
    <location>
        <begin position="51"/>
        <end position="216"/>
    </location>
</feature>
<evidence type="ECO:0000313" key="9">
    <source>
        <dbReference type="EMBL" id="KJV08889.1"/>
    </source>
</evidence>
<dbReference type="Proteomes" id="UP000033774">
    <property type="component" value="Unassembled WGS sequence"/>
</dbReference>
<evidence type="ECO:0000256" key="4">
    <source>
        <dbReference type="ARBA" id="ARBA00022692"/>
    </source>
</evidence>
<dbReference type="OrthoDB" id="9766971at2"/>
<dbReference type="Pfam" id="PF00535">
    <property type="entry name" value="Glycos_transf_2"/>
    <property type="match status" value="1"/>
</dbReference>
<evidence type="ECO:0000313" key="10">
    <source>
        <dbReference type="Proteomes" id="UP000033774"/>
    </source>
</evidence>
<evidence type="ECO:0000256" key="3">
    <source>
        <dbReference type="ARBA" id="ARBA00022679"/>
    </source>
</evidence>
<evidence type="ECO:0000256" key="6">
    <source>
        <dbReference type="ARBA" id="ARBA00023136"/>
    </source>
</evidence>
<dbReference type="PATRIC" id="fig|552518.3.peg.2779"/>
<gene>
    <name evidence="9" type="ORF">VZ95_14885</name>
</gene>
<dbReference type="AlphaFoldDB" id="A0A0F3ITG5"/>
<evidence type="ECO:0000259" key="8">
    <source>
        <dbReference type="Pfam" id="PF00535"/>
    </source>
</evidence>
<evidence type="ECO:0000256" key="1">
    <source>
        <dbReference type="ARBA" id="ARBA00004141"/>
    </source>
</evidence>
<dbReference type="SUPFAM" id="SSF53448">
    <property type="entry name" value="Nucleotide-diphospho-sugar transferases"/>
    <property type="match status" value="1"/>
</dbReference>
<feature type="transmembrane region" description="Helical" evidence="7">
    <location>
        <begin position="325"/>
        <end position="345"/>
    </location>
</feature>
<reference evidence="9 10" key="1">
    <citation type="submission" date="2015-03" db="EMBL/GenBank/DDBJ databases">
        <title>Draft genome sequence of Elstera litoralis.</title>
        <authorList>
            <person name="Rahalkar M.C."/>
            <person name="Dhakephalkar P.K."/>
            <person name="Pore S.D."/>
            <person name="Arora P."/>
            <person name="Kapse N.G."/>
            <person name="Pandit P.S."/>
        </authorList>
    </citation>
    <scope>NUCLEOTIDE SEQUENCE [LARGE SCALE GENOMIC DNA]</scope>
    <source>
        <strain evidence="9 10">Dia-1</strain>
    </source>
</reference>
<dbReference type="CDD" id="cd06439">
    <property type="entry name" value="CESA_like_1"/>
    <property type="match status" value="1"/>
</dbReference>
<dbReference type="GO" id="GO:0016757">
    <property type="term" value="F:glycosyltransferase activity"/>
    <property type="evidence" value="ECO:0007669"/>
    <property type="project" value="UniProtKB-KW"/>
</dbReference>
<accession>A0A0F3ITG5</accession>
<comment type="subcellular location">
    <subcellularLocation>
        <location evidence="1">Membrane</location>
        <topology evidence="1">Multi-pass membrane protein</topology>
    </subcellularLocation>
</comment>
<keyword evidence="3" id="KW-0808">Transferase</keyword>
<dbReference type="EMBL" id="LAJY01000419">
    <property type="protein sequence ID" value="KJV08889.1"/>
    <property type="molecule type" value="Genomic_DNA"/>
</dbReference>
<keyword evidence="10" id="KW-1185">Reference proteome</keyword>
<organism evidence="9 10">
    <name type="scientific">Elstera litoralis</name>
    <dbReference type="NCBI Taxonomy" id="552518"/>
    <lineage>
        <taxon>Bacteria</taxon>
        <taxon>Pseudomonadati</taxon>
        <taxon>Pseudomonadota</taxon>
        <taxon>Alphaproteobacteria</taxon>
        <taxon>Rhodospirillales</taxon>
        <taxon>Rhodospirillaceae</taxon>
        <taxon>Elstera</taxon>
    </lineage>
</organism>
<dbReference type="GO" id="GO:0016020">
    <property type="term" value="C:membrane"/>
    <property type="evidence" value="ECO:0007669"/>
    <property type="project" value="UniProtKB-SubCell"/>
</dbReference>